<dbReference type="AlphaFoldDB" id="A0A834R0E2"/>
<feature type="compositionally biased region" description="Acidic residues" evidence="1">
    <location>
        <begin position="340"/>
        <end position="370"/>
    </location>
</feature>
<keyword evidence="4" id="KW-1185">Reference proteome</keyword>
<dbReference type="Proteomes" id="UP000070412">
    <property type="component" value="Unassembled WGS sequence"/>
</dbReference>
<feature type="region of interest" description="Disordered" evidence="1">
    <location>
        <begin position="266"/>
        <end position="370"/>
    </location>
</feature>
<evidence type="ECO:0000256" key="1">
    <source>
        <dbReference type="SAM" id="MobiDB-lite"/>
    </source>
</evidence>
<sequence length="761" mass="86842">MFRLKLYMKMIRNNSMTIFWPSILVSLFSLSFFDSGIVLFVSASNSFAPGFHSGNKDFAKLYPHTIDQDDATILDRNDYFDRINAKNHRQIAVINQDDVGDVNVAESQRKIMISDPGDSKQNSYVAYQISTTTSPKQLEIASETPTISLNRNVTTRSPIAMDRINQSKQFSRLQNDQSAFFDRKKLPINRSVSSDHLDFSNSREENRSSSSPSLLSQYYNQDLASMTAVLNRHHPRTMPMLNSAAATSRKTSSIVEYTDLNRKFDINKNNNNEDGVISDKVNNNNYVNHPENYHHHFLNPQHHHHHRLHQHNSESVNEKSNDAEYTRPSAINSDHYNVDDEKDDVVVTDDVDDERDDNEGNDYVDHDDDDDGVYVANGWTKHASVESNRRSSNGYYQSRYRSIVDPVHPRTFTVDPKSSILYRIHSSPSSSSHKFLRRHHNSRSSAPMMASSSSSASFLPLSSSPHSIPHTYSYLPHSYEAVGTHHHISLPEKSGTWLGSGLAAGILIGAIPFGIMMASMWPTLFTGTMPIVNTAAVGRRRKRRSLQSSPSIVLKNLFESKPIVNNRWATMFRRSFLDLIDQFNKEGIFDENLTAATSYSMIDQRNPQNNSDYNEFSTPTIIIDKFFPSSSTTNGNTDLLKAMNEIRLLKTVGRYIFAIVNEPNQCVREMVCTILADGRLSKSTSWQKTLYTLIKWLPKDLERFFGVDALFKAVRRNDCPTFYRCPINESVQNSPRKMLHHHHHLRQHHPNRQQRLISSSN</sequence>
<evidence type="ECO:0000313" key="2">
    <source>
        <dbReference type="EMBL" id="KAF7487915.1"/>
    </source>
</evidence>
<name>A0A834R0E2_SARSC</name>
<protein>
    <submittedName>
        <fullName evidence="2 3">Uncharacterized protein</fullName>
    </submittedName>
</protein>
<feature type="compositionally biased region" description="Basic residues" evidence="1">
    <location>
        <begin position="295"/>
        <end position="310"/>
    </location>
</feature>
<gene>
    <name evidence="2" type="ORF">SSS_7481</name>
</gene>
<dbReference type="EnsemblMetazoa" id="SSS_7481s_mrna">
    <property type="protein sequence ID" value="KAF7487915.1"/>
    <property type="gene ID" value="SSS_7481"/>
</dbReference>
<accession>A0A834R0E2</accession>
<feature type="compositionally biased region" description="Basic and acidic residues" evidence="1">
    <location>
        <begin position="193"/>
        <end position="207"/>
    </location>
</feature>
<dbReference type="OrthoDB" id="6510116at2759"/>
<reference evidence="4" key="1">
    <citation type="journal article" date="2020" name="PLoS Negl. Trop. Dis.">
        <title>High-quality nuclear genome for Sarcoptes scabiei-A critical resource for a neglected parasite.</title>
        <authorList>
            <person name="Korhonen P.K."/>
            <person name="Gasser R.B."/>
            <person name="Ma G."/>
            <person name="Wang T."/>
            <person name="Stroehlein A.J."/>
            <person name="Young N.D."/>
            <person name="Ang C.S."/>
            <person name="Fernando D.D."/>
            <person name="Lu H.C."/>
            <person name="Taylor S."/>
            <person name="Reynolds S.L."/>
            <person name="Mofiz E."/>
            <person name="Najaraj S.H."/>
            <person name="Gowda H."/>
            <person name="Madugundu A."/>
            <person name="Renuse S."/>
            <person name="Holt D."/>
            <person name="Pandey A."/>
            <person name="Papenfuss A.T."/>
            <person name="Fischer K."/>
        </authorList>
    </citation>
    <scope>NUCLEOTIDE SEQUENCE [LARGE SCALE GENOMIC DNA]</scope>
</reference>
<reference evidence="3" key="3">
    <citation type="submission" date="2022-06" db="UniProtKB">
        <authorList>
            <consortium name="EnsemblMetazoa"/>
        </authorList>
    </citation>
    <scope>IDENTIFICATION</scope>
</reference>
<feature type="compositionally biased region" description="Low complexity" evidence="1">
    <location>
        <begin position="281"/>
        <end position="290"/>
    </location>
</feature>
<reference evidence="2" key="2">
    <citation type="submission" date="2020-01" db="EMBL/GenBank/DDBJ databases">
        <authorList>
            <person name="Korhonen P.K.K."/>
            <person name="Guangxu M.G."/>
            <person name="Wang T.W."/>
            <person name="Stroehlein A.J.S."/>
            <person name="Young N.D."/>
            <person name="Ang C.-S.A."/>
            <person name="Fernando D.W.F."/>
            <person name="Lu H.L."/>
            <person name="Taylor S.T."/>
            <person name="Ehtesham M.E.M."/>
            <person name="Najaraj S.H.N."/>
            <person name="Harsha G.H.G."/>
            <person name="Madugundu A.M."/>
            <person name="Renuse S.R."/>
            <person name="Holt D.H."/>
            <person name="Pandey A.P."/>
            <person name="Papenfuss A.P."/>
            <person name="Gasser R.B.G."/>
            <person name="Fischer K.F."/>
        </authorList>
    </citation>
    <scope>NUCLEOTIDE SEQUENCE</scope>
    <source>
        <strain evidence="2">SSS_KF_BRIS2020</strain>
    </source>
</reference>
<evidence type="ECO:0000313" key="4">
    <source>
        <dbReference type="Proteomes" id="UP000070412"/>
    </source>
</evidence>
<proteinExistence type="predicted"/>
<feature type="region of interest" description="Disordered" evidence="1">
    <location>
        <begin position="427"/>
        <end position="449"/>
    </location>
</feature>
<evidence type="ECO:0000313" key="3">
    <source>
        <dbReference type="EnsemblMetazoa" id="KAF7487915.1"/>
    </source>
</evidence>
<feature type="region of interest" description="Disordered" evidence="1">
    <location>
        <begin position="193"/>
        <end position="215"/>
    </location>
</feature>
<feature type="compositionally biased region" description="Basic and acidic residues" evidence="1">
    <location>
        <begin position="316"/>
        <end position="325"/>
    </location>
</feature>
<organism evidence="2">
    <name type="scientific">Sarcoptes scabiei</name>
    <name type="common">Itch mite</name>
    <name type="synonym">Acarus scabiei</name>
    <dbReference type="NCBI Taxonomy" id="52283"/>
    <lineage>
        <taxon>Eukaryota</taxon>
        <taxon>Metazoa</taxon>
        <taxon>Ecdysozoa</taxon>
        <taxon>Arthropoda</taxon>
        <taxon>Chelicerata</taxon>
        <taxon>Arachnida</taxon>
        <taxon>Acari</taxon>
        <taxon>Acariformes</taxon>
        <taxon>Sarcoptiformes</taxon>
        <taxon>Astigmata</taxon>
        <taxon>Psoroptidia</taxon>
        <taxon>Sarcoptoidea</taxon>
        <taxon>Sarcoptidae</taxon>
        <taxon>Sarcoptinae</taxon>
        <taxon>Sarcoptes</taxon>
    </lineage>
</organism>
<dbReference type="EMBL" id="WVUK01000066">
    <property type="protein sequence ID" value="KAF7487915.1"/>
    <property type="molecule type" value="Genomic_DNA"/>
</dbReference>